<comment type="similarity">
    <text evidence="5">Belongs to the DapA family.</text>
</comment>
<keyword evidence="10" id="KW-1185">Reference proteome</keyword>
<organism evidence="9 10">
    <name type="scientific">Pirellulimonas nuda</name>
    <dbReference type="NCBI Taxonomy" id="2528009"/>
    <lineage>
        <taxon>Bacteria</taxon>
        <taxon>Pseudomonadati</taxon>
        <taxon>Planctomycetota</taxon>
        <taxon>Planctomycetia</taxon>
        <taxon>Pirellulales</taxon>
        <taxon>Lacipirellulaceae</taxon>
        <taxon>Pirellulimonas</taxon>
    </lineage>
</organism>
<evidence type="ECO:0000256" key="3">
    <source>
        <dbReference type="ARBA" id="ARBA00023239"/>
    </source>
</evidence>
<feature type="compositionally biased region" description="Polar residues" evidence="8">
    <location>
        <begin position="1"/>
        <end position="10"/>
    </location>
</feature>
<evidence type="ECO:0000256" key="1">
    <source>
        <dbReference type="ARBA" id="ARBA00004496"/>
    </source>
</evidence>
<dbReference type="GO" id="GO:0005737">
    <property type="term" value="C:cytoplasm"/>
    <property type="evidence" value="ECO:0007669"/>
    <property type="project" value="UniProtKB-SubCell"/>
</dbReference>
<dbReference type="EC" id="4.3.3.7" evidence="9"/>
<dbReference type="AlphaFoldDB" id="A0A518DG87"/>
<dbReference type="RefSeq" id="WP_145289080.1">
    <property type="nucleotide sequence ID" value="NZ_CP036291.1"/>
</dbReference>
<evidence type="ECO:0000256" key="7">
    <source>
        <dbReference type="PIRSR" id="PIRSR001365-2"/>
    </source>
</evidence>
<evidence type="ECO:0000256" key="6">
    <source>
        <dbReference type="PIRSR" id="PIRSR001365-1"/>
    </source>
</evidence>
<evidence type="ECO:0000313" key="10">
    <source>
        <dbReference type="Proteomes" id="UP000317429"/>
    </source>
</evidence>
<dbReference type="EMBL" id="CP036291">
    <property type="protein sequence ID" value="QDU90490.1"/>
    <property type="molecule type" value="Genomic_DNA"/>
</dbReference>
<dbReference type="SUPFAM" id="SSF51569">
    <property type="entry name" value="Aldolase"/>
    <property type="match status" value="1"/>
</dbReference>
<proteinExistence type="inferred from homology"/>
<dbReference type="InterPro" id="IPR013785">
    <property type="entry name" value="Aldolase_TIM"/>
</dbReference>
<dbReference type="PRINTS" id="PR00146">
    <property type="entry name" value="DHPICSNTHASE"/>
</dbReference>
<evidence type="ECO:0000256" key="2">
    <source>
        <dbReference type="ARBA" id="ARBA00022490"/>
    </source>
</evidence>
<feature type="active site" description="Proton donor/acceptor" evidence="6">
    <location>
        <position position="156"/>
    </location>
</feature>
<dbReference type="PANTHER" id="PTHR12128:SF21">
    <property type="entry name" value="N-ACETYLNEURAMINATE LYASE"/>
    <property type="match status" value="1"/>
</dbReference>
<dbReference type="Gene3D" id="3.20.20.70">
    <property type="entry name" value="Aldolase class I"/>
    <property type="match status" value="1"/>
</dbReference>
<sequence length="344" mass="37042">MNDRPNNGSLHRTDTPETRGDRSAFRLIPATYTPMQGDGEIDFGAIPRYVEDLVANGIGDIFVNGTTGESLSLTTSERLRLVDAWAQHRGGLRMIVHVGDNCVRRSVAMAAHAEGAGADAVSCMSPTFFKPEGINGLLNFLSPIAAAAPATKFYYYYIPSMAGVPLAMSEFIAKAVERIPNFAGVKYTHENLEEFGDCLATWGDRIELFFGRDELLLPGMSIGAKAAVGSFYSIVPTLFQDLARRYFSGDSEGAVAATQRANRCIAAFKKVGVLAGGKHVLAQRGIGSGAARLPLEAVDPSQGRWLIDQLTSLLEQPAPVSQTRSAHGHLPSTEGRAQDELRAR</sequence>
<evidence type="ECO:0000256" key="8">
    <source>
        <dbReference type="SAM" id="MobiDB-lite"/>
    </source>
</evidence>
<evidence type="ECO:0000256" key="4">
    <source>
        <dbReference type="ARBA" id="ARBA00023277"/>
    </source>
</evidence>
<dbReference type="KEGG" id="pnd:Pla175_38950"/>
<feature type="region of interest" description="Disordered" evidence="8">
    <location>
        <begin position="318"/>
        <end position="344"/>
    </location>
</feature>
<accession>A0A518DG87</accession>
<dbReference type="InterPro" id="IPR002220">
    <property type="entry name" value="DapA-like"/>
</dbReference>
<feature type="active site" description="Schiff-base intermediate with substrate" evidence="6">
    <location>
        <position position="186"/>
    </location>
</feature>
<dbReference type="SMART" id="SM01130">
    <property type="entry name" value="DHDPS"/>
    <property type="match status" value="1"/>
</dbReference>
<reference evidence="9 10" key="1">
    <citation type="submission" date="2019-02" db="EMBL/GenBank/DDBJ databases">
        <title>Deep-cultivation of Planctomycetes and their phenomic and genomic characterization uncovers novel biology.</title>
        <authorList>
            <person name="Wiegand S."/>
            <person name="Jogler M."/>
            <person name="Boedeker C."/>
            <person name="Pinto D."/>
            <person name="Vollmers J."/>
            <person name="Rivas-Marin E."/>
            <person name="Kohn T."/>
            <person name="Peeters S.H."/>
            <person name="Heuer A."/>
            <person name="Rast P."/>
            <person name="Oberbeckmann S."/>
            <person name="Bunk B."/>
            <person name="Jeske O."/>
            <person name="Meyerdierks A."/>
            <person name="Storesund J.E."/>
            <person name="Kallscheuer N."/>
            <person name="Luecker S."/>
            <person name="Lage O.M."/>
            <person name="Pohl T."/>
            <person name="Merkel B.J."/>
            <person name="Hornburger P."/>
            <person name="Mueller R.-W."/>
            <person name="Bruemmer F."/>
            <person name="Labrenz M."/>
            <person name="Spormann A.M."/>
            <person name="Op den Camp H."/>
            <person name="Overmann J."/>
            <person name="Amann R."/>
            <person name="Jetten M.S.M."/>
            <person name="Mascher T."/>
            <person name="Medema M.H."/>
            <person name="Devos D.P."/>
            <person name="Kaster A.-K."/>
            <person name="Ovreas L."/>
            <person name="Rohde M."/>
            <person name="Galperin M.Y."/>
            <person name="Jogler C."/>
        </authorList>
    </citation>
    <scope>NUCLEOTIDE SEQUENCE [LARGE SCALE GENOMIC DNA]</scope>
    <source>
        <strain evidence="9 10">Pla175</strain>
    </source>
</reference>
<name>A0A518DG87_9BACT</name>
<protein>
    <submittedName>
        <fullName evidence="9">4-hydroxy-tetrahydrodipicolinate synthase</fullName>
        <ecNumber evidence="9">4.3.3.7</ecNumber>
    </submittedName>
</protein>
<feature type="region of interest" description="Disordered" evidence="8">
    <location>
        <begin position="1"/>
        <end position="22"/>
    </location>
</feature>
<dbReference type="OrthoDB" id="9771791at2"/>
<gene>
    <name evidence="9" type="primary">dapA_3</name>
    <name evidence="9" type="ORF">Pla175_38950</name>
</gene>
<feature type="binding site" evidence="7">
    <location>
        <position position="67"/>
    </location>
    <ligand>
        <name>pyruvate</name>
        <dbReference type="ChEBI" id="CHEBI:15361"/>
    </ligand>
</feature>
<comment type="subcellular location">
    <subcellularLocation>
        <location evidence="1">Cytoplasm</location>
    </subcellularLocation>
</comment>
<feature type="binding site" evidence="7">
    <location>
        <position position="228"/>
    </location>
    <ligand>
        <name>pyruvate</name>
        <dbReference type="ChEBI" id="CHEBI:15361"/>
    </ligand>
</feature>
<dbReference type="Proteomes" id="UP000317429">
    <property type="component" value="Chromosome"/>
</dbReference>
<keyword evidence="3 5" id="KW-0456">Lyase</keyword>
<dbReference type="PANTHER" id="PTHR12128">
    <property type="entry name" value="DIHYDRODIPICOLINATE SYNTHASE"/>
    <property type="match status" value="1"/>
</dbReference>
<dbReference type="GO" id="GO:0008840">
    <property type="term" value="F:4-hydroxy-tetrahydrodipicolinate synthase activity"/>
    <property type="evidence" value="ECO:0007669"/>
    <property type="project" value="UniProtKB-EC"/>
</dbReference>
<keyword evidence="4" id="KW-0119">Carbohydrate metabolism</keyword>
<evidence type="ECO:0000313" key="9">
    <source>
        <dbReference type="EMBL" id="QDU90490.1"/>
    </source>
</evidence>
<feature type="compositionally biased region" description="Basic and acidic residues" evidence="8">
    <location>
        <begin position="11"/>
        <end position="22"/>
    </location>
</feature>
<dbReference type="PIRSF" id="PIRSF001365">
    <property type="entry name" value="DHDPS"/>
    <property type="match status" value="1"/>
</dbReference>
<evidence type="ECO:0000256" key="5">
    <source>
        <dbReference type="PIRNR" id="PIRNR001365"/>
    </source>
</evidence>
<dbReference type="Pfam" id="PF00701">
    <property type="entry name" value="DHDPS"/>
    <property type="match status" value="1"/>
</dbReference>
<keyword evidence="2" id="KW-0963">Cytoplasm</keyword>